<dbReference type="GO" id="GO:0005762">
    <property type="term" value="C:mitochondrial large ribosomal subunit"/>
    <property type="evidence" value="ECO:0007669"/>
    <property type="project" value="TreeGrafter"/>
</dbReference>
<keyword evidence="4" id="KW-1185">Reference proteome</keyword>
<dbReference type="PANTHER" id="PTHR11075">
    <property type="entry name" value="PEPTIDE CHAIN RELEASE FACTOR"/>
    <property type="match status" value="1"/>
</dbReference>
<feature type="compositionally biased region" description="Basic residues" evidence="1">
    <location>
        <begin position="142"/>
        <end position="163"/>
    </location>
</feature>
<evidence type="ECO:0000313" key="3">
    <source>
        <dbReference type="EMBL" id="KAG2178458.1"/>
    </source>
</evidence>
<dbReference type="InterPro" id="IPR052104">
    <property type="entry name" value="Mito_Release_Factor_mL62"/>
</dbReference>
<dbReference type="SUPFAM" id="SSF110916">
    <property type="entry name" value="Peptidyl-tRNA hydrolase domain-like"/>
    <property type="match status" value="1"/>
</dbReference>
<dbReference type="OrthoDB" id="270639at2759"/>
<gene>
    <name evidence="3" type="ORF">INT44_001610</name>
</gene>
<organism evidence="3 4">
    <name type="scientific">Umbelopsis vinacea</name>
    <dbReference type="NCBI Taxonomy" id="44442"/>
    <lineage>
        <taxon>Eukaryota</taxon>
        <taxon>Fungi</taxon>
        <taxon>Fungi incertae sedis</taxon>
        <taxon>Mucoromycota</taxon>
        <taxon>Mucoromycotina</taxon>
        <taxon>Umbelopsidomycetes</taxon>
        <taxon>Umbelopsidales</taxon>
        <taxon>Umbelopsidaceae</taxon>
        <taxon>Umbelopsis</taxon>
    </lineage>
</organism>
<dbReference type="Gene3D" id="3.30.160.20">
    <property type="match status" value="1"/>
</dbReference>
<comment type="caution">
    <text evidence="3">The sequence shown here is derived from an EMBL/GenBank/DDBJ whole genome shotgun (WGS) entry which is preliminary data.</text>
</comment>
<dbReference type="GO" id="GO:0016150">
    <property type="term" value="F:translation release factor activity, codon nonspecific"/>
    <property type="evidence" value="ECO:0007669"/>
    <property type="project" value="TreeGrafter"/>
</dbReference>
<evidence type="ECO:0000259" key="2">
    <source>
        <dbReference type="Pfam" id="PF00472"/>
    </source>
</evidence>
<dbReference type="EMBL" id="JAEPRA010000011">
    <property type="protein sequence ID" value="KAG2178458.1"/>
    <property type="molecule type" value="Genomic_DNA"/>
</dbReference>
<reference evidence="3" key="1">
    <citation type="submission" date="2020-12" db="EMBL/GenBank/DDBJ databases">
        <title>Metabolic potential, ecology and presence of endohyphal bacteria is reflected in genomic diversity of Mucoromycotina.</title>
        <authorList>
            <person name="Muszewska A."/>
            <person name="Okrasinska A."/>
            <person name="Steczkiewicz K."/>
            <person name="Drgas O."/>
            <person name="Orlowska M."/>
            <person name="Perlinska-Lenart U."/>
            <person name="Aleksandrzak-Piekarczyk T."/>
            <person name="Szatraj K."/>
            <person name="Zielenkiewicz U."/>
            <person name="Pilsyk S."/>
            <person name="Malc E."/>
            <person name="Mieczkowski P."/>
            <person name="Kruszewska J.S."/>
            <person name="Biernat P."/>
            <person name="Pawlowska J."/>
        </authorList>
    </citation>
    <scope>NUCLEOTIDE SEQUENCE</scope>
    <source>
        <strain evidence="3">WA0000051536</strain>
    </source>
</reference>
<evidence type="ECO:0000256" key="1">
    <source>
        <dbReference type="SAM" id="MobiDB-lite"/>
    </source>
</evidence>
<dbReference type="Proteomes" id="UP000612746">
    <property type="component" value="Unassembled WGS sequence"/>
</dbReference>
<dbReference type="InterPro" id="IPR000352">
    <property type="entry name" value="Pep_chain_release_fac_I"/>
</dbReference>
<name>A0A8H7PQS3_9FUNG</name>
<dbReference type="AlphaFoldDB" id="A0A8H7PQS3"/>
<feature type="domain" description="Prokaryotic-type class I peptide chain release factors" evidence="2">
    <location>
        <begin position="32"/>
        <end position="150"/>
    </location>
</feature>
<accession>A0A8H7PQS3</accession>
<dbReference type="Pfam" id="PF00472">
    <property type="entry name" value="RF-1"/>
    <property type="match status" value="1"/>
</dbReference>
<dbReference type="PANTHER" id="PTHR11075:SF54">
    <property type="entry name" value="LARGE RIBOSOMAL SUBUNIT PROTEIN ML62"/>
    <property type="match status" value="1"/>
</dbReference>
<protein>
    <recommendedName>
        <fullName evidence="2">Prokaryotic-type class I peptide chain release factors domain-containing protein</fullName>
    </recommendedName>
</protein>
<dbReference type="GO" id="GO:0070126">
    <property type="term" value="P:mitochondrial translational termination"/>
    <property type="evidence" value="ECO:0007669"/>
    <property type="project" value="TreeGrafter"/>
</dbReference>
<sequence length="163" mass="18865">MLRRLMFRRLYSTKSWTYAEASKWCKSFSKEQIPKSDLKVTVSRSSGPGGQNVNKGKLGIKDATWIPEYARIKILKEANVRTTKDGQLIMVSDRTRSQAKNLEDCMEKLTDVIRSAVQVPKDPDAETIKKVKQLEEMANLRRKDRKQLHSHKKVQRRSKGPDY</sequence>
<dbReference type="GO" id="GO:0004045">
    <property type="term" value="F:peptidyl-tRNA hydrolase activity"/>
    <property type="evidence" value="ECO:0007669"/>
    <property type="project" value="TreeGrafter"/>
</dbReference>
<proteinExistence type="predicted"/>
<feature type="region of interest" description="Disordered" evidence="1">
    <location>
        <begin position="138"/>
        <end position="163"/>
    </location>
</feature>
<evidence type="ECO:0000313" key="4">
    <source>
        <dbReference type="Proteomes" id="UP000612746"/>
    </source>
</evidence>